<reference evidence="6 7" key="1">
    <citation type="submission" date="2019-06" db="EMBL/GenBank/DDBJ databases">
        <authorList>
            <person name="Jiang L."/>
        </authorList>
    </citation>
    <scope>NUCLEOTIDE SEQUENCE [LARGE SCALE GENOMIC DNA]</scope>
    <source>
        <strain evidence="6 7">YIM 48858</strain>
    </source>
</reference>
<keyword evidence="7" id="KW-1185">Reference proteome</keyword>
<dbReference type="AlphaFoldDB" id="A0A5C4NAN8"/>
<evidence type="ECO:0000313" key="6">
    <source>
        <dbReference type="EMBL" id="TNC65028.1"/>
    </source>
</evidence>
<keyword evidence="3 6" id="KW-0238">DNA-binding</keyword>
<dbReference type="SUPFAM" id="SSF47413">
    <property type="entry name" value="lambda repressor-like DNA-binding domains"/>
    <property type="match status" value="1"/>
</dbReference>
<accession>A0A5C4NAN8</accession>
<dbReference type="RefSeq" id="WP_139083097.1">
    <property type="nucleotide sequence ID" value="NZ_VDFV01000040.1"/>
</dbReference>
<dbReference type="Pfam" id="PF00356">
    <property type="entry name" value="LacI"/>
    <property type="match status" value="1"/>
</dbReference>
<dbReference type="OrthoDB" id="60111at2"/>
<proteinExistence type="predicted"/>
<dbReference type="CDD" id="cd06288">
    <property type="entry name" value="PBP1_sucrose_transcription_regulator"/>
    <property type="match status" value="1"/>
</dbReference>
<dbReference type="SMART" id="SM00354">
    <property type="entry name" value="HTH_LACI"/>
    <property type="match status" value="1"/>
</dbReference>
<evidence type="ECO:0000256" key="2">
    <source>
        <dbReference type="ARBA" id="ARBA00023015"/>
    </source>
</evidence>
<dbReference type="InterPro" id="IPR046335">
    <property type="entry name" value="LacI/GalR-like_sensor"/>
</dbReference>
<dbReference type="Pfam" id="PF13377">
    <property type="entry name" value="Peripla_BP_3"/>
    <property type="match status" value="1"/>
</dbReference>
<name>A0A5C4NAN8_9RHOB</name>
<keyword evidence="4" id="KW-0804">Transcription</keyword>
<dbReference type="InterPro" id="IPR010982">
    <property type="entry name" value="Lambda_DNA-bd_dom_sf"/>
</dbReference>
<dbReference type="SUPFAM" id="SSF53822">
    <property type="entry name" value="Periplasmic binding protein-like I"/>
    <property type="match status" value="1"/>
</dbReference>
<dbReference type="InterPro" id="IPR000843">
    <property type="entry name" value="HTH_LacI"/>
</dbReference>
<organism evidence="6 7">
    <name type="scientific">Rubellimicrobium roseum</name>
    <dbReference type="NCBI Taxonomy" id="687525"/>
    <lineage>
        <taxon>Bacteria</taxon>
        <taxon>Pseudomonadati</taxon>
        <taxon>Pseudomonadota</taxon>
        <taxon>Alphaproteobacteria</taxon>
        <taxon>Rhodobacterales</taxon>
        <taxon>Roseobacteraceae</taxon>
        <taxon>Rubellimicrobium</taxon>
    </lineage>
</organism>
<dbReference type="GO" id="GO:0000976">
    <property type="term" value="F:transcription cis-regulatory region binding"/>
    <property type="evidence" value="ECO:0007669"/>
    <property type="project" value="TreeGrafter"/>
</dbReference>
<comment type="caution">
    <text evidence="6">The sequence shown here is derived from an EMBL/GenBank/DDBJ whole genome shotgun (WGS) entry which is preliminary data.</text>
</comment>
<dbReference type="Gene3D" id="3.40.50.2300">
    <property type="match status" value="2"/>
</dbReference>
<evidence type="ECO:0000313" key="7">
    <source>
        <dbReference type="Proteomes" id="UP000305709"/>
    </source>
</evidence>
<sequence>MSSKPTMSDIALACGVSQATVSLVLNDAPGTRISAATRAAVIAKARELGYHRGARAVERRPLVAMLINEVTSTPHVAGLIEGLSEAANEAGLLMMVMPTAGDPGLEAAALDHLRAVGVRGVIYARLVTQEVAPPERLADWPTVLLNCHAPRSPFPSVVPGDLAAGLTATLALADAGHRRIAFIGGEDSLESARERLKGYRRALAMRDLPADPQLVAKEGWRMSGGYAALRRIMGLADPPTAAFCFCDRTAAGVYDAARGMGLRIPEDLSVIGFDNESFAADLRPALTTMELPHADMARHAVEELHRMMTRPDSRSRHPQVKIDCPLVLRGSVAPPCGERPRAGAVAAGQG</sequence>
<keyword evidence="2" id="KW-0805">Transcription regulation</keyword>
<dbReference type="EMBL" id="VDFV01000040">
    <property type="protein sequence ID" value="TNC65028.1"/>
    <property type="molecule type" value="Genomic_DNA"/>
</dbReference>
<dbReference type="GO" id="GO:0003700">
    <property type="term" value="F:DNA-binding transcription factor activity"/>
    <property type="evidence" value="ECO:0007669"/>
    <property type="project" value="TreeGrafter"/>
</dbReference>
<evidence type="ECO:0000256" key="4">
    <source>
        <dbReference type="ARBA" id="ARBA00023163"/>
    </source>
</evidence>
<protein>
    <submittedName>
        <fullName evidence="6">LacI family DNA-binding transcriptional regulator</fullName>
    </submittedName>
</protein>
<gene>
    <name evidence="6" type="ORF">FHG71_18050</name>
</gene>
<dbReference type="PROSITE" id="PS50932">
    <property type="entry name" value="HTH_LACI_2"/>
    <property type="match status" value="1"/>
</dbReference>
<keyword evidence="1" id="KW-0678">Repressor</keyword>
<dbReference type="CDD" id="cd01392">
    <property type="entry name" value="HTH_LacI"/>
    <property type="match status" value="1"/>
</dbReference>
<feature type="domain" description="HTH lacI-type" evidence="5">
    <location>
        <begin position="5"/>
        <end position="61"/>
    </location>
</feature>
<evidence type="ECO:0000256" key="3">
    <source>
        <dbReference type="ARBA" id="ARBA00023125"/>
    </source>
</evidence>
<dbReference type="InterPro" id="IPR028082">
    <property type="entry name" value="Peripla_BP_I"/>
</dbReference>
<dbReference type="Gene3D" id="1.10.260.40">
    <property type="entry name" value="lambda repressor-like DNA-binding domains"/>
    <property type="match status" value="1"/>
</dbReference>
<evidence type="ECO:0000256" key="1">
    <source>
        <dbReference type="ARBA" id="ARBA00022491"/>
    </source>
</evidence>
<dbReference type="Proteomes" id="UP000305709">
    <property type="component" value="Unassembled WGS sequence"/>
</dbReference>
<dbReference type="PANTHER" id="PTHR30146:SF148">
    <property type="entry name" value="HTH-TYPE TRANSCRIPTIONAL REPRESSOR PURR-RELATED"/>
    <property type="match status" value="1"/>
</dbReference>
<evidence type="ECO:0000259" key="5">
    <source>
        <dbReference type="PROSITE" id="PS50932"/>
    </source>
</evidence>
<dbReference type="PANTHER" id="PTHR30146">
    <property type="entry name" value="LACI-RELATED TRANSCRIPTIONAL REPRESSOR"/>
    <property type="match status" value="1"/>
</dbReference>